<dbReference type="AlphaFoldDB" id="A0A1Y2F4A3"/>
<keyword evidence="1" id="KW-1133">Transmembrane helix</keyword>
<comment type="caution">
    <text evidence="3">The sequence shown here is derived from an EMBL/GenBank/DDBJ whole genome shotgun (WGS) entry which is preliminary data.</text>
</comment>
<organism evidence="3 4">
    <name type="scientific">Neocallimastix californiae</name>
    <dbReference type="NCBI Taxonomy" id="1754190"/>
    <lineage>
        <taxon>Eukaryota</taxon>
        <taxon>Fungi</taxon>
        <taxon>Fungi incertae sedis</taxon>
        <taxon>Chytridiomycota</taxon>
        <taxon>Chytridiomycota incertae sedis</taxon>
        <taxon>Neocallimastigomycetes</taxon>
        <taxon>Neocallimastigales</taxon>
        <taxon>Neocallimastigaceae</taxon>
        <taxon>Neocallimastix</taxon>
    </lineage>
</organism>
<evidence type="ECO:0000313" key="3">
    <source>
        <dbReference type="EMBL" id="ORY78730.1"/>
    </source>
</evidence>
<name>A0A1Y2F4A3_9FUNG</name>
<evidence type="ECO:0000256" key="2">
    <source>
        <dbReference type="SAM" id="SignalP"/>
    </source>
</evidence>
<keyword evidence="2" id="KW-0732">Signal</keyword>
<protein>
    <recommendedName>
        <fullName evidence="5">Sequence orphan</fullName>
    </recommendedName>
</protein>
<evidence type="ECO:0000313" key="4">
    <source>
        <dbReference type="Proteomes" id="UP000193920"/>
    </source>
</evidence>
<accession>A0A1Y2F4A3</accession>
<reference evidence="3 4" key="1">
    <citation type="submission" date="2016-08" db="EMBL/GenBank/DDBJ databases">
        <title>A Parts List for Fungal Cellulosomes Revealed by Comparative Genomics.</title>
        <authorList>
            <consortium name="DOE Joint Genome Institute"/>
            <person name="Haitjema C.H."/>
            <person name="Gilmore S.P."/>
            <person name="Henske J.K."/>
            <person name="Solomon K.V."/>
            <person name="De Groot R."/>
            <person name="Kuo A."/>
            <person name="Mondo S.J."/>
            <person name="Salamov A.A."/>
            <person name="Labutti K."/>
            <person name="Zhao Z."/>
            <person name="Chiniquy J."/>
            <person name="Barry K."/>
            <person name="Brewer H.M."/>
            <person name="Purvine S.O."/>
            <person name="Wright A.T."/>
            <person name="Boxma B."/>
            <person name="Van Alen T."/>
            <person name="Hackstein J.H."/>
            <person name="Baker S.E."/>
            <person name="Grigoriev I.V."/>
            <person name="O'Malley M.A."/>
        </authorList>
    </citation>
    <scope>NUCLEOTIDE SEQUENCE [LARGE SCALE GENOMIC DNA]</scope>
    <source>
        <strain evidence="3 4">G1</strain>
    </source>
</reference>
<dbReference type="OrthoDB" id="73465at2759"/>
<dbReference type="EMBL" id="MCOG01000016">
    <property type="protein sequence ID" value="ORY78730.1"/>
    <property type="molecule type" value="Genomic_DNA"/>
</dbReference>
<feature type="chain" id="PRO_5011965782" description="Sequence orphan" evidence="2">
    <location>
        <begin position="24"/>
        <end position="536"/>
    </location>
</feature>
<feature type="transmembrane region" description="Helical" evidence="1">
    <location>
        <begin position="516"/>
        <end position="534"/>
    </location>
</feature>
<gene>
    <name evidence="3" type="ORF">LY90DRAFT_664905</name>
</gene>
<keyword evidence="4" id="KW-1185">Reference proteome</keyword>
<dbReference type="Proteomes" id="UP000193920">
    <property type="component" value="Unassembled WGS sequence"/>
</dbReference>
<proteinExistence type="predicted"/>
<evidence type="ECO:0000256" key="1">
    <source>
        <dbReference type="SAM" id="Phobius"/>
    </source>
</evidence>
<keyword evidence="1" id="KW-0812">Transmembrane</keyword>
<keyword evidence="1" id="KW-0472">Membrane</keyword>
<sequence length="536" mass="62404">MIENINILIFIITLLTQCFSNYAQNNVEDLENKYNFINIKETNNVASNINNENINRLRIYDYGIPSNIQELYEIQNGKLLPMAKVKYINYKIMELKFDRGKKIISQKPFAFNIKSGNCPETEIYKRALAKAEEVISNALDIKRTINVDVYVEDFCNTLSGAACMSLVGMTYSPIYVALKESADPNEREYAYPQALAKQLILDKEIDYTDHDLIIYLNTHMAKDDYSELIITHEIIHGLGFMGNGVLIGQSIGMHDMKEELFSPYVYYNLENNDKSFNYHLLGFLPFTIFEKFIVPIKNDSSYLFRSGFDEFFNKSINITTYSLNALSSSSDQFDALTDIYKNIYENNKAIDNYREIAKLYLTHNSIGFRTNDGEVVKLQTFNDKYLSSSSVCHIAVPFQCEVFNRCFSSEINDYDNEYLMYFSYPLQFKTSEMIKKFNNKYGLIGPKLLKILTTMGWTEKGTTPNTKIYYVVNDQFPDIYDNLFEINANKKMYENVKNDTYLVSFSNRRYTHLKCSYYILSILILSIYIFKFIYVI</sequence>
<evidence type="ECO:0008006" key="5">
    <source>
        <dbReference type="Google" id="ProtNLM"/>
    </source>
</evidence>
<feature type="signal peptide" evidence="2">
    <location>
        <begin position="1"/>
        <end position="23"/>
    </location>
</feature>